<accession>A0ABV1EDK0</accession>
<comment type="caution">
    <text evidence="1">The sequence shown here is derived from an EMBL/GenBank/DDBJ whole genome shotgun (WGS) entry which is preliminary data.</text>
</comment>
<name>A0ABV1EDK0_9FIRM</name>
<evidence type="ECO:0000313" key="1">
    <source>
        <dbReference type="EMBL" id="MEQ2452658.1"/>
    </source>
</evidence>
<keyword evidence="2" id="KW-1185">Reference proteome</keyword>
<evidence type="ECO:0000313" key="2">
    <source>
        <dbReference type="Proteomes" id="UP001482186"/>
    </source>
</evidence>
<dbReference type="RefSeq" id="WP_349115566.1">
    <property type="nucleotide sequence ID" value="NZ_JBBNFM010000001.1"/>
</dbReference>
<protein>
    <submittedName>
        <fullName evidence="1">Uncharacterized protein</fullName>
    </submittedName>
</protein>
<reference evidence="1 2" key="1">
    <citation type="submission" date="2024-04" db="EMBL/GenBank/DDBJ databases">
        <title>Human intestinal bacterial collection.</title>
        <authorList>
            <person name="Pauvert C."/>
            <person name="Hitch T.C.A."/>
            <person name="Clavel T."/>
        </authorList>
    </citation>
    <scope>NUCLEOTIDE SEQUENCE [LARGE SCALE GENOMIC DNA]</scope>
    <source>
        <strain evidence="1 2">CLA-AA-H141</strain>
    </source>
</reference>
<gene>
    <name evidence="1" type="ORF">AAAT04_01160</name>
</gene>
<dbReference type="Proteomes" id="UP001482186">
    <property type="component" value="Unassembled WGS sequence"/>
</dbReference>
<sequence>MVTLKFVFNKEKLKQAGKTEEELLQPMREHAKKYDISEPEHGFFVKDGEDAMCVIGMFIPEITRKDVHYLDYLDEWTFNVDGEVEDCIKESRDWISHHER</sequence>
<organism evidence="1 2">
    <name type="scientific">Coprococcus ammoniilyticus</name>
    <dbReference type="NCBI Taxonomy" id="2981785"/>
    <lineage>
        <taxon>Bacteria</taxon>
        <taxon>Bacillati</taxon>
        <taxon>Bacillota</taxon>
        <taxon>Clostridia</taxon>
        <taxon>Lachnospirales</taxon>
        <taxon>Lachnospiraceae</taxon>
        <taxon>Coprococcus</taxon>
    </lineage>
</organism>
<proteinExistence type="predicted"/>
<dbReference type="EMBL" id="JBBNFM010000001">
    <property type="protein sequence ID" value="MEQ2452658.1"/>
    <property type="molecule type" value="Genomic_DNA"/>
</dbReference>